<sequence>MNYRNTDAVFHTERSLNDSCNPEHRRPGILAIVKRLQTENPTWSLERCTARAKTIWHQEASARLENQQKVDQGDES</sequence>
<organism evidence="1 2">
    <name type="scientific">Pseudomonas citronellolis</name>
    <dbReference type="NCBI Taxonomy" id="53408"/>
    <lineage>
        <taxon>Bacteria</taxon>
        <taxon>Pseudomonadati</taxon>
        <taxon>Pseudomonadota</taxon>
        <taxon>Gammaproteobacteria</taxon>
        <taxon>Pseudomonadales</taxon>
        <taxon>Pseudomonadaceae</taxon>
        <taxon>Pseudomonas</taxon>
    </lineage>
</organism>
<keyword evidence="2" id="KW-1185">Reference proteome</keyword>
<dbReference type="RefSeq" id="WP_074980944.1">
    <property type="nucleotide sequence ID" value="NZ_FOLS01000016.1"/>
</dbReference>
<accession>A0AAQ1HP01</accession>
<dbReference type="EMBL" id="FOLS01000016">
    <property type="protein sequence ID" value="SFD07363.1"/>
    <property type="molecule type" value="Genomic_DNA"/>
</dbReference>
<comment type="caution">
    <text evidence="1">The sequence shown here is derived from an EMBL/GenBank/DDBJ whole genome shotgun (WGS) entry which is preliminary data.</text>
</comment>
<proteinExistence type="predicted"/>
<evidence type="ECO:0000313" key="1">
    <source>
        <dbReference type="EMBL" id="SFD07363.1"/>
    </source>
</evidence>
<protein>
    <submittedName>
        <fullName evidence="1">Uncharacterized protein</fullName>
    </submittedName>
</protein>
<name>A0AAQ1HP01_9PSED</name>
<reference evidence="1 2" key="1">
    <citation type="submission" date="2016-10" db="EMBL/GenBank/DDBJ databases">
        <authorList>
            <person name="Varghese N."/>
            <person name="Submissions S."/>
        </authorList>
    </citation>
    <scope>NUCLEOTIDE SEQUENCE [LARGE SCALE GENOMIC DNA]</scope>
    <source>
        <strain evidence="1 2">LMG 18378</strain>
    </source>
</reference>
<gene>
    <name evidence="1" type="ORF">SAMN05216577_11613</name>
</gene>
<dbReference type="AlphaFoldDB" id="A0AAQ1HP01"/>
<evidence type="ECO:0000313" key="2">
    <source>
        <dbReference type="Proteomes" id="UP000183385"/>
    </source>
</evidence>
<dbReference type="Proteomes" id="UP000183385">
    <property type="component" value="Unassembled WGS sequence"/>
</dbReference>